<dbReference type="GO" id="GO:0016787">
    <property type="term" value="F:hydrolase activity"/>
    <property type="evidence" value="ECO:0007669"/>
    <property type="project" value="UniProtKB-KW"/>
</dbReference>
<dbReference type="PANTHER" id="PTHR43817:SF1">
    <property type="entry name" value="HYDROLASE, FAMILY 43, PUTATIVE (AFU_ORTHOLOGUE AFUA_3G01660)-RELATED"/>
    <property type="match status" value="1"/>
</dbReference>
<name>A0ABW4IBN5_9SPHI</name>
<dbReference type="Pfam" id="PF17132">
    <property type="entry name" value="Glyco_hydro_106"/>
    <property type="match status" value="2"/>
</dbReference>
<comment type="caution">
    <text evidence="4">The sequence shown here is derived from an EMBL/GenBank/DDBJ whole genome shotgun (WGS) entry which is preliminary data.</text>
</comment>
<dbReference type="PANTHER" id="PTHR43817">
    <property type="entry name" value="GLYCOSYL HYDROLASE"/>
    <property type="match status" value="1"/>
</dbReference>
<dbReference type="InterPro" id="IPR054593">
    <property type="entry name" value="Beta-mannosidase-like_N2"/>
</dbReference>
<accession>A0ABW4IBN5</accession>
<keyword evidence="1" id="KW-0732">Signal</keyword>
<organism evidence="4 5">
    <name type="scientific">Pseudopedobacter beijingensis</name>
    <dbReference type="NCBI Taxonomy" id="1207056"/>
    <lineage>
        <taxon>Bacteria</taxon>
        <taxon>Pseudomonadati</taxon>
        <taxon>Bacteroidota</taxon>
        <taxon>Sphingobacteriia</taxon>
        <taxon>Sphingobacteriales</taxon>
        <taxon>Sphingobacteriaceae</taxon>
        <taxon>Pseudopedobacter</taxon>
    </lineage>
</organism>
<evidence type="ECO:0000256" key="1">
    <source>
        <dbReference type="ARBA" id="ARBA00022729"/>
    </source>
</evidence>
<keyword evidence="5" id="KW-1185">Reference proteome</keyword>
<dbReference type="SUPFAM" id="SSF49785">
    <property type="entry name" value="Galactose-binding domain-like"/>
    <property type="match status" value="1"/>
</dbReference>
<dbReference type="Proteomes" id="UP001597118">
    <property type="component" value="Unassembled WGS sequence"/>
</dbReference>
<evidence type="ECO:0000256" key="2">
    <source>
        <dbReference type="ARBA" id="ARBA00022801"/>
    </source>
</evidence>
<feature type="domain" description="Beta-mannosidase-like galactose-binding" evidence="3">
    <location>
        <begin position="884"/>
        <end position="962"/>
    </location>
</feature>
<reference evidence="5" key="1">
    <citation type="journal article" date="2019" name="Int. J. Syst. Evol. Microbiol.">
        <title>The Global Catalogue of Microorganisms (GCM) 10K type strain sequencing project: providing services to taxonomists for standard genome sequencing and annotation.</title>
        <authorList>
            <consortium name="The Broad Institute Genomics Platform"/>
            <consortium name="The Broad Institute Genome Sequencing Center for Infectious Disease"/>
            <person name="Wu L."/>
            <person name="Ma J."/>
        </authorList>
    </citation>
    <scope>NUCLEOTIDE SEQUENCE [LARGE SCALE GENOMIC DNA]</scope>
    <source>
        <strain evidence="5">CCUG 53762</strain>
    </source>
</reference>
<dbReference type="Pfam" id="PF22666">
    <property type="entry name" value="Glyco_hydro_2_N2"/>
    <property type="match status" value="1"/>
</dbReference>
<dbReference type="RefSeq" id="WP_379662510.1">
    <property type="nucleotide sequence ID" value="NZ_JBHUDG010000015.1"/>
</dbReference>
<gene>
    <name evidence="4" type="ORF">ACFSAH_09600</name>
</gene>
<dbReference type="NCBIfam" id="NF045579">
    <property type="entry name" value="rhamnoside_JR"/>
    <property type="match status" value="1"/>
</dbReference>
<dbReference type="EMBL" id="JBHUDG010000015">
    <property type="protein sequence ID" value="MFD1630133.1"/>
    <property type="molecule type" value="Genomic_DNA"/>
</dbReference>
<protein>
    <submittedName>
        <fullName evidence="4">Glycosyl hydrolase</fullName>
    </submittedName>
</protein>
<keyword evidence="2 4" id="KW-0378">Hydrolase</keyword>
<evidence type="ECO:0000259" key="3">
    <source>
        <dbReference type="Pfam" id="PF22666"/>
    </source>
</evidence>
<dbReference type="Gene3D" id="2.60.120.260">
    <property type="entry name" value="Galactose-binding domain-like"/>
    <property type="match status" value="1"/>
</dbReference>
<dbReference type="InterPro" id="IPR008979">
    <property type="entry name" value="Galactose-bd-like_sf"/>
</dbReference>
<proteinExistence type="predicted"/>
<evidence type="ECO:0000313" key="4">
    <source>
        <dbReference type="EMBL" id="MFD1630133.1"/>
    </source>
</evidence>
<sequence length="1012" mass="113909">MASRYSLIAFLVLFFGLGFTISLAQKPKKDLIYTSLNSNLQESFTKPSKEAKPWSFWYWLSGNATREGITYDLESMAKAGIGGAYIFAIDRPNYEEYLRVKEPAHPPLEKFWELVAFAVKEAGRLGMEIAFNAGPGWSLAGGPWITPEFSMQKLVSSTTVVDGGKPQKIQLTRPNTEIKEGTWTMSKYADYYRDIAVIAYPVASGWKEFSATNLKPAQLITDFATKYGANGPRLAKWTNDIAAESCIPFKQVINLSDKMDKDGHLNWIAPAGKWVIQRFGYSSTGETVRPTGPLNKGLEVDKFNPEAVKFQFSNWYGEAIARVGPELAGKVLSMNHSDSWECGAQTWSPVFREEFKKRRGYDPVQYLPVTMGIAIGSAEESERFLWDYRRTILDLVVDVFFKTSVELTNKAGGTYSSETMAGTMTDALEFYREVDVPMGEFWIASHGQDAAHLPEVSSGAHIYGKRLVQAEAFTQRVIRWTEDPYYLKTLGDYTYASGINRYALHVWAHQAFPEKVPGITLFNVYGTMFSANQPWQNLAKPWYDYMTRCQSMLQQGLPVADVAYFIGEELPASAIHRSRLSPSLPFGYDYDCINRDALLTRAKAENGRMVLPDGVSYKMLVLPLSMRMSPEIAKKIGELASAGVLVLGPKPSKSFSLSDYPNNDAALQKIVSSTWSKVIQNAQPAELLKKNGLAFDVEFINTDMSWIHRGNKVLLRNKGWNPKDADGKVKHLPESGMEYSSPSFASIHRKTNNADFYFLSNQELENRVVTVAFRITGKEPELWHPETGEMRLITNWEVKNGRTYIPLHFTSAESYFIVFRNQGTTPAKKTENFANYENIQNINGAWTVMFETERGAPAKVELPELVSLSQHSDFGVRHFSGVATYQRKINIAQSILKRSGSERIMLDLGDVKNVAEVTLNDKKLQAVWKPPFRIDITDAVKSGENTLEIKVANTWKNRLIADAGLPEEQRVTWTLFREKEGWFNAKKEALVSSGLIGPVTINKKTYEHLKGN</sequence>
<evidence type="ECO:0000313" key="5">
    <source>
        <dbReference type="Proteomes" id="UP001597118"/>
    </source>
</evidence>